<sequence length="1110" mass="117199">METGEVLVLSRRELAPCSSSSSLASVALLPPTRERKGAKLGTPSTVEKKKKRKDPRTETQTGPVQSVETAVSSCEFVDSPDKSGVPAASSLKTPSGSRMSSKRGARGRGRALGAGEDERLVQVFSPEPVHVVVSSGRERGNEGQTQEDRGQGDPHASAPQSTQRTPEEDDGQKQANRGTSRNRRRKEERGGDEAMNLTSAPVDNSEEAADSATVAVSSHVSGSSSASSHNKNSRRCPDSPSLCAVAASETALGVHVSGRCRVSADSAQEGPKEGKGRARKGKKESQGGVRRNAGSDRDEKKKEEKGDAAREKLSRASLCSASLVPPKERKEEEKHGRESAVSPADAGEAKPKKGLEEQEKRRDKHGKTKKKSNKKDGLPSGSAGTSRSRKGEKKGEEREDREEQSESTQPGEETATGEKPRALSRSLLDGEPQGDKKKKKPECSTPPLRPAQPAKLGVEKTQTSRDTKKRNDRRSTEGVSSLSPSFSPAFTTLSPARTSRSLPSSSVGREEEKEEASARYEPPSVWGCVPTRHSEPRMGVSLCTPLGSIRFGGLSSALSASTSFLLQSLVQRQEAARQMKTIEGGGSAQGPEGESQPFVEASAAPSCPSGAPSRMHKPQEGGDENREGQKPPERDGMTQGLRPRAGSSELERTEIPKEKGAKTLFFSRRDGTLDSFFYLLGSMPNSSSTAPASAASSRPPSAVVSSPLQDVRQDAGKDRDSPAGEAGEKSEAAPVSPTSFLLGLLTRRSSGRGVPAESVGEGTGRKGQAGLETPPPGRLPLSVLLAPESGGGGIATQKTNVRGYEGMDETQNLEPFKSVSSVVTHTAQDPVSVRKTNSVDTEVKAVVGPSATATCGLQTLDMRTLGSSRNAAPLRVQPAGPLLSPSVPYAGAQASPSTQASTGGLLAVPSTLEFPLGRTKSAPSGSISALQSISLLPVVRLEVASPPGGHPGRGREEQRGRAFEAQRCEDQRESHRHALAQGIPSSPSSTSSRSSSVFVVGSRGSVDRRGADMSRRILPASLVAEGAGNVQAQSACKDRRRAGMRRSASVETVVETETRERAARRKEGRVVEKVAVKAEAAKAGSREFAAPSFMAIPFPHEVPPPPFLRM</sequence>
<feature type="compositionally biased region" description="Low complexity" evidence="1">
    <location>
        <begin position="985"/>
        <end position="996"/>
    </location>
</feature>
<feature type="compositionally biased region" description="Basic and acidic residues" evidence="1">
    <location>
        <begin position="293"/>
        <end position="314"/>
    </location>
</feature>
<feature type="compositionally biased region" description="Low complexity" evidence="1">
    <location>
        <begin position="685"/>
        <end position="707"/>
    </location>
</feature>
<evidence type="ECO:0000256" key="1">
    <source>
        <dbReference type="SAM" id="MobiDB-lite"/>
    </source>
</evidence>
<feature type="compositionally biased region" description="Low complexity" evidence="1">
    <location>
        <begin position="15"/>
        <end position="31"/>
    </location>
</feature>
<gene>
    <name evidence="2" type="ORF">TGFOU_214980</name>
</gene>
<feature type="compositionally biased region" description="Basic and acidic residues" evidence="1">
    <location>
        <begin position="136"/>
        <end position="152"/>
    </location>
</feature>
<comment type="caution">
    <text evidence="2">The sequence shown here is derived from an EMBL/GenBank/DDBJ whole genome shotgun (WGS) entry which is preliminary data.</text>
</comment>
<feature type="compositionally biased region" description="Basic and acidic residues" evidence="1">
    <location>
        <begin position="508"/>
        <end position="518"/>
    </location>
</feature>
<feature type="compositionally biased region" description="Low complexity" evidence="1">
    <location>
        <begin position="601"/>
        <end position="613"/>
    </location>
</feature>
<feature type="compositionally biased region" description="Low complexity" evidence="1">
    <location>
        <begin position="210"/>
        <end position="228"/>
    </location>
</feature>
<evidence type="ECO:0000313" key="2">
    <source>
        <dbReference type="EMBL" id="KFG39264.1"/>
    </source>
</evidence>
<organism evidence="2 3">
    <name type="scientific">Toxoplasma gondii FOU</name>
    <dbReference type="NCBI Taxonomy" id="943167"/>
    <lineage>
        <taxon>Eukaryota</taxon>
        <taxon>Sar</taxon>
        <taxon>Alveolata</taxon>
        <taxon>Apicomplexa</taxon>
        <taxon>Conoidasida</taxon>
        <taxon>Coccidia</taxon>
        <taxon>Eucoccidiorida</taxon>
        <taxon>Eimeriorina</taxon>
        <taxon>Sarcocystidae</taxon>
        <taxon>Toxoplasma</taxon>
    </lineage>
</organism>
<feature type="region of interest" description="Disordered" evidence="1">
    <location>
        <begin position="583"/>
        <end position="656"/>
    </location>
</feature>
<feature type="compositionally biased region" description="Basic and acidic residues" evidence="1">
    <location>
        <begin position="711"/>
        <end position="731"/>
    </location>
</feature>
<feature type="compositionally biased region" description="Basic residues" evidence="1">
    <location>
        <begin position="362"/>
        <end position="373"/>
    </location>
</feature>
<feature type="compositionally biased region" description="Basic and acidic residues" evidence="1">
    <location>
        <begin position="953"/>
        <end position="973"/>
    </location>
</feature>
<reference evidence="2 3" key="1">
    <citation type="submission" date="2014-07" db="EMBL/GenBank/DDBJ databases">
        <authorList>
            <person name="Sibley D."/>
            <person name="Venepally P."/>
            <person name="Karamycheva S."/>
            <person name="Hadjithomas M."/>
            <person name="Khan A."/>
            <person name="Brunk B."/>
            <person name="Roos D."/>
            <person name="Caler E."/>
            <person name="Lorenzi H."/>
        </authorList>
    </citation>
    <scope>NUCLEOTIDE SEQUENCE [LARGE SCALE GENOMIC DNA]</scope>
    <source>
        <strain evidence="2 3">FOU</strain>
    </source>
</reference>
<proteinExistence type="predicted"/>
<accession>A0A086K4E6</accession>
<dbReference type="VEuPathDB" id="ToxoDB:TGFOU_214980"/>
<dbReference type="AlphaFoldDB" id="A0A086K4E6"/>
<feature type="region of interest" description="Disordered" evidence="1">
    <location>
        <begin position="13"/>
        <end position="240"/>
    </location>
</feature>
<dbReference type="EMBL" id="AEYH02002426">
    <property type="protein sequence ID" value="KFG39264.1"/>
    <property type="molecule type" value="Genomic_DNA"/>
</dbReference>
<dbReference type="OrthoDB" id="10424279at2759"/>
<feature type="compositionally biased region" description="Low complexity" evidence="1">
    <location>
        <begin position="738"/>
        <end position="753"/>
    </location>
</feature>
<feature type="compositionally biased region" description="Basic and acidic residues" evidence="1">
    <location>
        <begin position="347"/>
        <end position="361"/>
    </location>
</feature>
<protein>
    <submittedName>
        <fullName evidence="2">Uncharacterized protein</fullName>
    </submittedName>
</protein>
<feature type="compositionally biased region" description="Basic and acidic residues" evidence="1">
    <location>
        <begin position="326"/>
        <end position="338"/>
    </location>
</feature>
<feature type="compositionally biased region" description="Basic residues" evidence="1">
    <location>
        <begin position="100"/>
        <end position="109"/>
    </location>
</feature>
<feature type="region of interest" description="Disordered" evidence="1">
    <location>
        <begin position="252"/>
        <end position="535"/>
    </location>
</feature>
<feature type="compositionally biased region" description="Polar residues" evidence="1">
    <location>
        <begin position="58"/>
        <end position="72"/>
    </location>
</feature>
<dbReference type="Proteomes" id="UP000028838">
    <property type="component" value="Unassembled WGS sequence"/>
</dbReference>
<feature type="compositionally biased region" description="Polar residues" evidence="1">
    <location>
        <begin position="477"/>
        <end position="507"/>
    </location>
</feature>
<name>A0A086K4E6_TOXGO</name>
<feature type="compositionally biased region" description="Basic and acidic residues" evidence="1">
    <location>
        <begin position="617"/>
        <end position="636"/>
    </location>
</feature>
<evidence type="ECO:0000313" key="3">
    <source>
        <dbReference type="Proteomes" id="UP000028838"/>
    </source>
</evidence>
<feature type="region of interest" description="Disordered" evidence="1">
    <location>
        <begin position="685"/>
        <end position="777"/>
    </location>
</feature>
<feature type="region of interest" description="Disordered" evidence="1">
    <location>
        <begin position="944"/>
        <end position="996"/>
    </location>
</feature>